<gene>
    <name evidence="7 10" type="primary">rsmA</name>
    <name evidence="7" type="synonym">ksgA</name>
    <name evidence="10" type="ORF">D6201_01095</name>
</gene>
<feature type="binding site" evidence="7 8">
    <location>
        <position position="120"/>
    </location>
    <ligand>
        <name>S-adenosyl-L-methionine</name>
        <dbReference type="ChEBI" id="CHEBI:59789"/>
    </ligand>
</feature>
<name>A0A419RQR1_9SPHN</name>
<comment type="caution">
    <text evidence="10">The sequence shown here is derived from an EMBL/GenBank/DDBJ whole genome shotgun (WGS) entry which is preliminary data.</text>
</comment>
<dbReference type="EMBL" id="RAHX01000001">
    <property type="protein sequence ID" value="RJY08138.1"/>
    <property type="molecule type" value="Genomic_DNA"/>
</dbReference>
<proteinExistence type="inferred from homology"/>
<keyword evidence="4 7" id="KW-0808">Transferase</keyword>
<feature type="binding site" evidence="7 8">
    <location>
        <position position="75"/>
    </location>
    <ligand>
        <name>S-adenosyl-L-methionine</name>
        <dbReference type="ChEBI" id="CHEBI:59789"/>
    </ligand>
</feature>
<accession>A0A419RQR1</accession>
<dbReference type="GO" id="GO:0003723">
    <property type="term" value="F:RNA binding"/>
    <property type="evidence" value="ECO:0007669"/>
    <property type="project" value="UniProtKB-UniRule"/>
</dbReference>
<feature type="binding site" evidence="7 8">
    <location>
        <position position="29"/>
    </location>
    <ligand>
        <name>S-adenosyl-L-methionine</name>
        <dbReference type="ChEBI" id="CHEBI:59789"/>
    </ligand>
</feature>
<keyword evidence="11" id="KW-1185">Reference proteome</keyword>
<dbReference type="SUPFAM" id="SSF53335">
    <property type="entry name" value="S-adenosyl-L-methionine-dependent methyltransferases"/>
    <property type="match status" value="1"/>
</dbReference>
<sequence length="276" mass="29908">MDRTDLPPLREVIARHGLSASKALGQNFLLDEQLLDRIAAIPGDLADAAVLEIGPGPGGLTRALLRAGARVSAIERDARCLPALAELEAAFPGQLRIIEGDALAIDHAELMSEPFAVVANLPYNIGTLLFTRWLTRPEWPPAWTSLTLMFQQEVARRVVAKPGSGEYGRLAVLSQWRAEAKLAMKVHRSAFTPPPKVMSAIVHCLPTEQPNDVAIATLERVTEAAFGQRRKMLRQSLKGVSGALAALETLGIDETRRAETLSVNDFVSVAREIGTI</sequence>
<keyword evidence="5 7" id="KW-0949">S-adenosyl-L-methionine</keyword>
<dbReference type="PROSITE" id="PS01131">
    <property type="entry name" value="RRNA_A_DIMETH"/>
    <property type="match status" value="1"/>
</dbReference>
<keyword evidence="2 7" id="KW-0698">rRNA processing</keyword>
<dbReference type="GO" id="GO:0052908">
    <property type="term" value="F:16S rRNA (adenine(1518)-N(6)/adenine(1519)-N(6))-dimethyltransferase activity"/>
    <property type="evidence" value="ECO:0007669"/>
    <property type="project" value="UniProtKB-EC"/>
</dbReference>
<evidence type="ECO:0000259" key="9">
    <source>
        <dbReference type="SMART" id="SM00650"/>
    </source>
</evidence>
<protein>
    <recommendedName>
        <fullName evidence="7">Ribosomal RNA small subunit methyltransferase A</fullName>
        <ecNumber evidence="7">2.1.1.182</ecNumber>
    </recommendedName>
    <alternativeName>
        <fullName evidence="7">16S rRNA (adenine(1518)-N(6)/adenine(1519)-N(6))-dimethyltransferase</fullName>
    </alternativeName>
    <alternativeName>
        <fullName evidence="7">16S rRNA dimethyladenosine transferase</fullName>
    </alternativeName>
    <alternativeName>
        <fullName evidence="7">16S rRNA dimethylase</fullName>
    </alternativeName>
    <alternativeName>
        <fullName evidence="7">S-adenosylmethionine-6-N', N'-adenosyl(rRNA) dimethyltransferase</fullName>
    </alternativeName>
</protein>
<evidence type="ECO:0000256" key="2">
    <source>
        <dbReference type="ARBA" id="ARBA00022552"/>
    </source>
</evidence>
<dbReference type="Pfam" id="PF00398">
    <property type="entry name" value="RrnaAD"/>
    <property type="match status" value="1"/>
</dbReference>
<dbReference type="Proteomes" id="UP000285232">
    <property type="component" value="Unassembled WGS sequence"/>
</dbReference>
<dbReference type="AlphaFoldDB" id="A0A419RQR1"/>
<evidence type="ECO:0000256" key="7">
    <source>
        <dbReference type="HAMAP-Rule" id="MF_00607"/>
    </source>
</evidence>
<reference evidence="10 11" key="1">
    <citation type="journal article" date="2017" name="Int. J. Syst. Evol. Microbiol.">
        <title>Erythrobacter aquimixticola sp. nov., isolated from the junction between the ocean and a freshwater spring.</title>
        <authorList>
            <person name="Park S."/>
            <person name="Jung Y.T."/>
            <person name="Choi S.J."/>
            <person name="Yoon J.H."/>
        </authorList>
    </citation>
    <scope>NUCLEOTIDE SEQUENCE [LARGE SCALE GENOMIC DNA]</scope>
    <source>
        <strain evidence="10 11">JSSK-14</strain>
    </source>
</reference>
<dbReference type="OrthoDB" id="9814755at2"/>
<dbReference type="InterPro" id="IPR001737">
    <property type="entry name" value="KsgA/Erm"/>
</dbReference>
<feature type="binding site" evidence="7 8">
    <location>
        <position position="101"/>
    </location>
    <ligand>
        <name>S-adenosyl-L-methionine</name>
        <dbReference type="ChEBI" id="CHEBI:59789"/>
    </ligand>
</feature>
<feature type="domain" description="Ribosomal RNA adenine methylase transferase N-terminal" evidence="9">
    <location>
        <begin position="34"/>
        <end position="208"/>
    </location>
</feature>
<dbReference type="InterPro" id="IPR029063">
    <property type="entry name" value="SAM-dependent_MTases_sf"/>
</dbReference>
<keyword evidence="6 7" id="KW-0694">RNA-binding</keyword>
<dbReference type="SMART" id="SM00650">
    <property type="entry name" value="rADc"/>
    <property type="match status" value="1"/>
</dbReference>
<dbReference type="Gene3D" id="1.10.8.100">
    <property type="entry name" value="Ribosomal RNA adenine dimethylase-like, domain 2"/>
    <property type="match status" value="1"/>
</dbReference>
<dbReference type="Gene3D" id="3.40.50.150">
    <property type="entry name" value="Vaccinia Virus protein VP39"/>
    <property type="match status" value="1"/>
</dbReference>
<comment type="subcellular location">
    <subcellularLocation>
        <location evidence="7">Cytoplasm</location>
    </subcellularLocation>
</comment>
<keyword evidence="3 7" id="KW-0489">Methyltransferase</keyword>
<evidence type="ECO:0000313" key="11">
    <source>
        <dbReference type="Proteomes" id="UP000285232"/>
    </source>
</evidence>
<keyword evidence="1 7" id="KW-0963">Cytoplasm</keyword>
<dbReference type="InterPro" id="IPR011530">
    <property type="entry name" value="rRNA_adenine_dimethylase"/>
</dbReference>
<dbReference type="PANTHER" id="PTHR11727:SF7">
    <property type="entry name" value="DIMETHYLADENOSINE TRANSFERASE-RELATED"/>
    <property type="match status" value="1"/>
</dbReference>
<comment type="function">
    <text evidence="7">Specifically dimethylates two adjacent adenosines (A1518 and A1519) in the loop of a conserved hairpin near the 3'-end of 16S rRNA in the 30S particle. May play a critical role in biogenesis of 30S subunits.</text>
</comment>
<evidence type="ECO:0000313" key="10">
    <source>
        <dbReference type="EMBL" id="RJY08138.1"/>
    </source>
</evidence>
<dbReference type="GO" id="GO:0005829">
    <property type="term" value="C:cytosol"/>
    <property type="evidence" value="ECO:0007669"/>
    <property type="project" value="TreeGrafter"/>
</dbReference>
<feature type="binding site" evidence="7 8">
    <location>
        <position position="27"/>
    </location>
    <ligand>
        <name>S-adenosyl-L-methionine</name>
        <dbReference type="ChEBI" id="CHEBI:59789"/>
    </ligand>
</feature>
<dbReference type="InterPro" id="IPR020596">
    <property type="entry name" value="rRNA_Ade_Mease_Trfase_CS"/>
</dbReference>
<evidence type="ECO:0000256" key="5">
    <source>
        <dbReference type="ARBA" id="ARBA00022691"/>
    </source>
</evidence>
<dbReference type="InterPro" id="IPR020598">
    <property type="entry name" value="rRNA_Ade_methylase_Trfase_N"/>
</dbReference>
<dbReference type="PROSITE" id="PS51689">
    <property type="entry name" value="SAM_RNA_A_N6_MT"/>
    <property type="match status" value="1"/>
</dbReference>
<feature type="binding site" evidence="7 8">
    <location>
        <position position="54"/>
    </location>
    <ligand>
        <name>S-adenosyl-L-methionine</name>
        <dbReference type="ChEBI" id="CHEBI:59789"/>
    </ligand>
</feature>
<evidence type="ECO:0000256" key="1">
    <source>
        <dbReference type="ARBA" id="ARBA00022490"/>
    </source>
</evidence>
<comment type="similarity">
    <text evidence="7">Belongs to the class I-like SAM-binding methyltransferase superfamily. rRNA adenine N(6)-methyltransferase family. RsmA subfamily.</text>
</comment>
<dbReference type="EC" id="2.1.1.182" evidence="7"/>
<dbReference type="HAMAP" id="MF_00607">
    <property type="entry name" value="16SrRNA_methyltr_A"/>
    <property type="match status" value="1"/>
</dbReference>
<evidence type="ECO:0000256" key="3">
    <source>
        <dbReference type="ARBA" id="ARBA00022603"/>
    </source>
</evidence>
<organism evidence="10 11">
    <name type="scientific">Aurantiacibacter aquimixticola</name>
    <dbReference type="NCBI Taxonomy" id="1958945"/>
    <lineage>
        <taxon>Bacteria</taxon>
        <taxon>Pseudomonadati</taxon>
        <taxon>Pseudomonadota</taxon>
        <taxon>Alphaproteobacteria</taxon>
        <taxon>Sphingomonadales</taxon>
        <taxon>Erythrobacteraceae</taxon>
        <taxon>Aurantiacibacter</taxon>
    </lineage>
</organism>
<dbReference type="RefSeq" id="WP_120047028.1">
    <property type="nucleotide sequence ID" value="NZ_RAHX01000001.1"/>
</dbReference>
<dbReference type="FunFam" id="1.10.8.100:FF:000001">
    <property type="entry name" value="Ribosomal RNA small subunit methyltransferase A"/>
    <property type="match status" value="1"/>
</dbReference>
<dbReference type="InterPro" id="IPR023165">
    <property type="entry name" value="rRNA_Ade_diMease-like_C"/>
</dbReference>
<evidence type="ECO:0000256" key="6">
    <source>
        <dbReference type="ARBA" id="ARBA00022884"/>
    </source>
</evidence>
<evidence type="ECO:0000256" key="8">
    <source>
        <dbReference type="PROSITE-ProRule" id="PRU01026"/>
    </source>
</evidence>
<dbReference type="PANTHER" id="PTHR11727">
    <property type="entry name" value="DIMETHYLADENOSINE TRANSFERASE"/>
    <property type="match status" value="1"/>
</dbReference>
<evidence type="ECO:0000256" key="4">
    <source>
        <dbReference type="ARBA" id="ARBA00022679"/>
    </source>
</evidence>
<comment type="catalytic activity">
    <reaction evidence="7">
        <text>adenosine(1518)/adenosine(1519) in 16S rRNA + 4 S-adenosyl-L-methionine = N(6)-dimethyladenosine(1518)/N(6)-dimethyladenosine(1519) in 16S rRNA + 4 S-adenosyl-L-homocysteine + 4 H(+)</text>
        <dbReference type="Rhea" id="RHEA:19609"/>
        <dbReference type="Rhea" id="RHEA-COMP:10232"/>
        <dbReference type="Rhea" id="RHEA-COMP:10233"/>
        <dbReference type="ChEBI" id="CHEBI:15378"/>
        <dbReference type="ChEBI" id="CHEBI:57856"/>
        <dbReference type="ChEBI" id="CHEBI:59789"/>
        <dbReference type="ChEBI" id="CHEBI:74411"/>
        <dbReference type="ChEBI" id="CHEBI:74493"/>
        <dbReference type="EC" id="2.1.1.182"/>
    </reaction>
</comment>
<dbReference type="CDD" id="cd02440">
    <property type="entry name" value="AdoMet_MTases"/>
    <property type="match status" value="1"/>
</dbReference>
<dbReference type="NCBIfam" id="TIGR00755">
    <property type="entry name" value="ksgA"/>
    <property type="match status" value="1"/>
</dbReference>